<evidence type="ECO:0000256" key="4">
    <source>
        <dbReference type="SAM" id="MobiDB-lite"/>
    </source>
</evidence>
<dbReference type="GO" id="GO:0003723">
    <property type="term" value="F:RNA binding"/>
    <property type="evidence" value="ECO:0007669"/>
    <property type="project" value="TreeGrafter"/>
</dbReference>
<evidence type="ECO:0000256" key="1">
    <source>
        <dbReference type="ARBA" id="ARBA00005251"/>
    </source>
</evidence>
<reference evidence="5" key="1">
    <citation type="submission" date="2014-08" db="EMBL/GenBank/DDBJ databases">
        <authorList>
            <person name="Sharma Rahul"/>
            <person name="Thines Marco"/>
        </authorList>
    </citation>
    <scope>NUCLEOTIDE SEQUENCE</scope>
</reference>
<dbReference type="Pfam" id="PF00380">
    <property type="entry name" value="Ribosomal_S9"/>
    <property type="match status" value="1"/>
</dbReference>
<dbReference type="GO" id="GO:0005763">
    <property type="term" value="C:mitochondrial small ribosomal subunit"/>
    <property type="evidence" value="ECO:0007669"/>
    <property type="project" value="TreeGrafter"/>
</dbReference>
<name>A0A0F7SLX7_PHARH</name>
<dbReference type="InterPro" id="IPR020568">
    <property type="entry name" value="Ribosomal_Su5_D2-typ_SF"/>
</dbReference>
<protein>
    <submittedName>
        <fullName evidence="5">Mitochondrial/chloroplast ribosomal protein S9</fullName>
    </submittedName>
</protein>
<organism evidence="5">
    <name type="scientific">Phaffia rhodozyma</name>
    <name type="common">Yeast</name>
    <name type="synonym">Xanthophyllomyces dendrorhous</name>
    <dbReference type="NCBI Taxonomy" id="264483"/>
    <lineage>
        <taxon>Eukaryota</taxon>
        <taxon>Fungi</taxon>
        <taxon>Dikarya</taxon>
        <taxon>Basidiomycota</taxon>
        <taxon>Agaricomycotina</taxon>
        <taxon>Tremellomycetes</taxon>
        <taxon>Cystofilobasidiales</taxon>
        <taxon>Mrakiaceae</taxon>
        <taxon>Phaffia</taxon>
    </lineage>
</organism>
<dbReference type="InterPro" id="IPR014721">
    <property type="entry name" value="Ribsml_uS5_D2-typ_fold_subgr"/>
</dbReference>
<keyword evidence="3" id="KW-0687">Ribonucleoprotein</keyword>
<evidence type="ECO:0000256" key="3">
    <source>
        <dbReference type="ARBA" id="ARBA00023274"/>
    </source>
</evidence>
<comment type="similarity">
    <text evidence="1">Belongs to the universal ribosomal protein uS9 family.</text>
</comment>
<feature type="compositionally biased region" description="Basic and acidic residues" evidence="4">
    <location>
        <begin position="175"/>
        <end position="186"/>
    </location>
</feature>
<dbReference type="Gene3D" id="3.30.230.10">
    <property type="match status" value="1"/>
</dbReference>
<feature type="region of interest" description="Disordered" evidence="4">
    <location>
        <begin position="358"/>
        <end position="431"/>
    </location>
</feature>
<dbReference type="PANTHER" id="PTHR21569:SF1">
    <property type="entry name" value="SMALL RIBOSOMAL SUBUNIT PROTEIN US9M"/>
    <property type="match status" value="1"/>
</dbReference>
<dbReference type="AlphaFoldDB" id="A0A0F7SLX7"/>
<dbReference type="SUPFAM" id="SSF54211">
    <property type="entry name" value="Ribosomal protein S5 domain 2-like"/>
    <property type="match status" value="1"/>
</dbReference>
<sequence>MSFSIPRVQSTLRASLPCSRRTYSVLSYVPHQATQDIDPITPRTKPPPFFYTGKPNYFATINKLQSELFAVRNRLRQARVFPIKKGMPEQPKNTWKWKDKEEFVAMLSVTTLKKTEYEMIIRNLERLTRARHVASCVSDLKSVARITQLITPYFKIKAGGVLPTSADFTVVQDASDEKSSARRTSETRPVSLDEFGRSHTKGTRKGAKAEVWMIPTKAFAEQFNSIAERKRQDEFLDQLKELIKQSAATEEKAVASAAKNLAPVWARRDEIEDAIWERESKRLTDLGLPVPPRTVVKSHASSTVDSKIDIKPYVNVLRQLEMAKSRDNKASSTGSGSNASDVALKSADTVDASTVNASSIPTASPAVPTLSTPSAIKSSSSSTTSTSSLPVAGVPPIETASNNPDSGAVSRDGTISITNPARPPLSLNSDPELGSILINNVPIHRYFNSPKDREAILRPFKLARLVGAFNVFALAKQGGSTGQAEAIALAVARGLGVHQPMAKTVLQQAGLLGVDHRQVERKKTGRPKARKSNQWVKR</sequence>
<dbReference type="GO" id="GO:0003735">
    <property type="term" value="F:structural constituent of ribosome"/>
    <property type="evidence" value="ECO:0007669"/>
    <property type="project" value="InterPro"/>
</dbReference>
<dbReference type="PANTHER" id="PTHR21569">
    <property type="entry name" value="RIBOSOMAL PROTEIN S9"/>
    <property type="match status" value="1"/>
</dbReference>
<dbReference type="GO" id="GO:0006412">
    <property type="term" value="P:translation"/>
    <property type="evidence" value="ECO:0007669"/>
    <property type="project" value="InterPro"/>
</dbReference>
<feature type="compositionally biased region" description="Basic residues" evidence="4">
    <location>
        <begin position="523"/>
        <end position="538"/>
    </location>
</feature>
<feature type="compositionally biased region" description="Low complexity" evidence="4">
    <location>
        <begin position="369"/>
        <end position="388"/>
    </location>
</feature>
<dbReference type="EMBL" id="LN483345">
    <property type="protein sequence ID" value="CDZ98419.1"/>
    <property type="molecule type" value="Genomic_DNA"/>
</dbReference>
<feature type="region of interest" description="Disordered" evidence="4">
    <location>
        <begin position="518"/>
        <end position="538"/>
    </location>
</feature>
<feature type="region of interest" description="Disordered" evidence="4">
    <location>
        <begin position="175"/>
        <end position="201"/>
    </location>
</feature>
<accession>A0A0F7SLX7</accession>
<evidence type="ECO:0000256" key="2">
    <source>
        <dbReference type="ARBA" id="ARBA00022980"/>
    </source>
</evidence>
<dbReference type="InterPro" id="IPR000754">
    <property type="entry name" value="Ribosomal_uS9"/>
</dbReference>
<keyword evidence="2 5" id="KW-0689">Ribosomal protein</keyword>
<evidence type="ECO:0000313" key="5">
    <source>
        <dbReference type="EMBL" id="CDZ98419.1"/>
    </source>
</evidence>
<proteinExistence type="inferred from homology"/>